<dbReference type="SUPFAM" id="SSF51905">
    <property type="entry name" value="FAD/NAD(P)-binding domain"/>
    <property type="match status" value="1"/>
</dbReference>
<dbReference type="Gene3D" id="3.40.30.120">
    <property type="match status" value="1"/>
</dbReference>
<dbReference type="PANTHER" id="PTHR43004:SF19">
    <property type="entry name" value="BINDING MONOOXYGENASE, PUTATIVE (JCVI)-RELATED"/>
    <property type="match status" value="1"/>
</dbReference>
<dbReference type="InterPro" id="IPR050641">
    <property type="entry name" value="RIFMO-like"/>
</dbReference>
<gene>
    <name evidence="5" type="ORF">GKO32_13455</name>
</gene>
<evidence type="ECO:0000313" key="5">
    <source>
        <dbReference type="EMBL" id="MTD54977.1"/>
    </source>
</evidence>
<feature type="domain" description="FAD-binding" evidence="4">
    <location>
        <begin position="14"/>
        <end position="361"/>
    </location>
</feature>
<evidence type="ECO:0000256" key="3">
    <source>
        <dbReference type="ARBA" id="ARBA00022827"/>
    </source>
</evidence>
<keyword evidence="3" id="KW-0274">FAD</keyword>
<dbReference type="GO" id="GO:0071949">
    <property type="term" value="F:FAD binding"/>
    <property type="evidence" value="ECO:0007669"/>
    <property type="project" value="InterPro"/>
</dbReference>
<dbReference type="RefSeq" id="WP_154757172.1">
    <property type="nucleotide sequence ID" value="NZ_WMBA01000016.1"/>
</dbReference>
<dbReference type="Pfam" id="PF01494">
    <property type="entry name" value="FAD_binding_3"/>
    <property type="match status" value="1"/>
</dbReference>
<protein>
    <submittedName>
        <fullName evidence="5">FAD-dependent oxidoreductase</fullName>
    </submittedName>
</protein>
<evidence type="ECO:0000256" key="2">
    <source>
        <dbReference type="ARBA" id="ARBA00022630"/>
    </source>
</evidence>
<dbReference type="Proteomes" id="UP000440096">
    <property type="component" value="Unassembled WGS sequence"/>
</dbReference>
<dbReference type="InterPro" id="IPR036188">
    <property type="entry name" value="FAD/NAD-bd_sf"/>
</dbReference>
<dbReference type="Pfam" id="PF21274">
    <property type="entry name" value="Rng_hyd_C"/>
    <property type="match status" value="1"/>
</dbReference>
<dbReference type="PANTHER" id="PTHR43004">
    <property type="entry name" value="TRK SYSTEM POTASSIUM UPTAKE PROTEIN"/>
    <property type="match status" value="1"/>
</dbReference>
<dbReference type="EMBL" id="WMBA01000016">
    <property type="protein sequence ID" value="MTD54977.1"/>
    <property type="molecule type" value="Genomic_DNA"/>
</dbReference>
<dbReference type="InterPro" id="IPR002938">
    <property type="entry name" value="FAD-bd"/>
</dbReference>
<name>A0A6N7YPP8_9PSEU</name>
<comment type="caution">
    <text evidence="5">The sequence shown here is derived from an EMBL/GenBank/DDBJ whole genome shotgun (WGS) entry which is preliminary data.</text>
</comment>
<proteinExistence type="predicted"/>
<evidence type="ECO:0000256" key="1">
    <source>
        <dbReference type="ARBA" id="ARBA00001974"/>
    </source>
</evidence>
<dbReference type="OrthoDB" id="4246007at2"/>
<sequence>MTMSQALGPQSVFDVLVVGAGPVGLATALQLGRAGAKVRVLERRAGPSDQPRAHVVNGRTMELFRSWGLAEAVRADGLPPDLATTFGWVTEIGAEDFATIPYVDDVTAERCAPETLCSCPQDRVEARLLAAVSDLDTVTISQGHEVVAYRAVGSGGGVLGEVDVLGPGGARATARGRYVIAADGASSPMRRLAGIRMERSVPLGRMLNLYFFADLTPFTHRRPHILWFVHNPKTQGILITLDGARRWVYSIDLGDGETEDDYGPERCEAVIRDAVGDDKLEIDLRARLTWSLDMGVAERFRNGPLFLVGDAAHRFPPTGGFGMNSGIQDGHNLAWKVDHVLRGLAGDALLDTYEAERRPVAVFNATQSMLNAEQLQEASAFLNAPETLALLGSPEGAGLRAGIHANLQRTREQFHSLGQQFGHVYRGEAVVADGSPAKDSTITEYRMTARPGARAPHARLDAADGSRRGVSTVDLVTGEWTVLAAGDARPWRAGVVPPGLTLRVHGIHSRPTADAEPGDFVDAGDPGYWQELYEVDDGGAVLVRPDGHVLARWARPPGDPATAVADALASVLTPAGYWQPAEAT</sequence>
<keyword evidence="6" id="KW-1185">Reference proteome</keyword>
<evidence type="ECO:0000259" key="4">
    <source>
        <dbReference type="Pfam" id="PF01494"/>
    </source>
</evidence>
<dbReference type="Gene3D" id="3.30.9.10">
    <property type="entry name" value="D-Amino Acid Oxidase, subunit A, domain 2"/>
    <property type="match status" value="1"/>
</dbReference>
<accession>A0A6N7YPP8</accession>
<organism evidence="5 6">
    <name type="scientific">Amycolatopsis pithecellobii</name>
    <dbReference type="NCBI Taxonomy" id="664692"/>
    <lineage>
        <taxon>Bacteria</taxon>
        <taxon>Bacillati</taxon>
        <taxon>Actinomycetota</taxon>
        <taxon>Actinomycetes</taxon>
        <taxon>Pseudonocardiales</taxon>
        <taxon>Pseudonocardiaceae</taxon>
        <taxon>Amycolatopsis</taxon>
    </lineage>
</organism>
<dbReference type="PRINTS" id="PR00420">
    <property type="entry name" value="RNGMNOXGNASE"/>
</dbReference>
<dbReference type="Gene3D" id="3.50.50.60">
    <property type="entry name" value="FAD/NAD(P)-binding domain"/>
    <property type="match status" value="1"/>
</dbReference>
<keyword evidence="2" id="KW-0285">Flavoprotein</keyword>
<comment type="cofactor">
    <cofactor evidence="1">
        <name>FAD</name>
        <dbReference type="ChEBI" id="CHEBI:57692"/>
    </cofactor>
</comment>
<reference evidence="5 6" key="1">
    <citation type="submission" date="2019-11" db="EMBL/GenBank/DDBJ databases">
        <title>Draft genome of Amycolatopsis RM579.</title>
        <authorList>
            <person name="Duangmal K."/>
            <person name="Mingma R."/>
        </authorList>
    </citation>
    <scope>NUCLEOTIDE SEQUENCE [LARGE SCALE GENOMIC DNA]</scope>
    <source>
        <strain evidence="5 6">RM579</strain>
    </source>
</reference>
<dbReference type="AlphaFoldDB" id="A0A6N7YPP8"/>
<evidence type="ECO:0000313" key="6">
    <source>
        <dbReference type="Proteomes" id="UP000440096"/>
    </source>
</evidence>
<dbReference type="GO" id="GO:0016709">
    <property type="term" value="F:oxidoreductase activity, acting on paired donors, with incorporation or reduction of molecular oxygen, NAD(P)H as one donor, and incorporation of one atom of oxygen"/>
    <property type="evidence" value="ECO:0007669"/>
    <property type="project" value="UniProtKB-ARBA"/>
</dbReference>